<dbReference type="AlphaFoldDB" id="W1V334"/>
<dbReference type="Proteomes" id="UP000018855">
    <property type="component" value="Unassembled WGS sequence"/>
</dbReference>
<dbReference type="EMBL" id="AZMJ01000335">
    <property type="protein sequence ID" value="ETJ00121.1"/>
    <property type="molecule type" value="Genomic_DNA"/>
</dbReference>
<feature type="non-terminal residue" evidence="1">
    <location>
        <position position="1"/>
    </location>
</feature>
<reference evidence="1 2" key="1">
    <citation type="submission" date="2013-12" db="EMBL/GenBank/DDBJ databases">
        <title>A Varibaculum cambriense genome reconstructed from a premature infant gut community with otherwise low bacterial novelty that shifts toward anaerobic metabolism during the third week of life.</title>
        <authorList>
            <person name="Brown C.T."/>
            <person name="Sharon I."/>
            <person name="Thomas B.C."/>
            <person name="Castelle C.J."/>
            <person name="Morowitz M.J."/>
            <person name="Banfield J.F."/>
        </authorList>
    </citation>
    <scope>NUCLEOTIDE SEQUENCE [LARGE SCALE GENOMIC DNA]</scope>
    <source>
        <strain evidence="2">DORA_11</strain>
    </source>
</reference>
<organism evidence="1 2">
    <name type="scientific">Veillonella dispar DORA_11</name>
    <dbReference type="NCBI Taxonomy" id="1403949"/>
    <lineage>
        <taxon>Bacteria</taxon>
        <taxon>Bacillati</taxon>
        <taxon>Bacillota</taxon>
        <taxon>Negativicutes</taxon>
        <taxon>Veillonellales</taxon>
        <taxon>Veillonellaceae</taxon>
        <taxon>Veillonella</taxon>
    </lineage>
</organism>
<gene>
    <name evidence="1" type="ORF">Q619_VDC00335G0001</name>
</gene>
<evidence type="ECO:0000313" key="2">
    <source>
        <dbReference type="Proteomes" id="UP000018855"/>
    </source>
</evidence>
<evidence type="ECO:0000313" key="1">
    <source>
        <dbReference type="EMBL" id="ETJ00121.1"/>
    </source>
</evidence>
<protein>
    <submittedName>
        <fullName evidence="1">Uncharacterized protein</fullName>
    </submittedName>
</protein>
<name>W1V334_9FIRM</name>
<proteinExistence type="predicted"/>
<accession>W1V334</accession>
<sequence>DQVGADISKEIQNKIQVTQQKEG</sequence>
<comment type="caution">
    <text evidence="1">The sequence shown here is derived from an EMBL/GenBank/DDBJ whole genome shotgun (WGS) entry which is preliminary data.</text>
</comment>